<accession>A0A428DKR2</accession>
<keyword evidence="1" id="KW-0472">Membrane</keyword>
<sequence length="38" mass="4412">MIEIIYGIFVTLVGVYVGEIVIRRLIDVYIEIKDKLSK</sequence>
<evidence type="ECO:0000256" key="1">
    <source>
        <dbReference type="SAM" id="Phobius"/>
    </source>
</evidence>
<proteinExistence type="predicted"/>
<evidence type="ECO:0000313" key="3">
    <source>
        <dbReference type="Proteomes" id="UP000280535"/>
    </source>
</evidence>
<feature type="transmembrane region" description="Helical" evidence="1">
    <location>
        <begin position="6"/>
        <end position="26"/>
    </location>
</feature>
<evidence type="ECO:0000313" key="2">
    <source>
        <dbReference type="EMBL" id="RSI95334.1"/>
    </source>
</evidence>
<reference evidence="2 3" key="1">
    <citation type="submission" date="2018-11" db="EMBL/GenBank/DDBJ databases">
        <title>Species Designations Belie Phenotypic and Genotypic Heterogeneity in Oral Streptococci.</title>
        <authorList>
            <person name="Velsko I."/>
        </authorList>
    </citation>
    <scope>NUCLEOTIDE SEQUENCE [LARGE SCALE GENOMIC DNA]</scope>
    <source>
        <strain evidence="2 3">BCC49</strain>
    </source>
</reference>
<name>A0A428DKR2_STRMT</name>
<gene>
    <name evidence="2" type="ORF">D8843_09375</name>
</gene>
<keyword evidence="1" id="KW-0812">Transmembrane</keyword>
<keyword evidence="1" id="KW-1133">Transmembrane helix</keyword>
<dbReference type="Proteomes" id="UP000280535">
    <property type="component" value="Unassembled WGS sequence"/>
</dbReference>
<comment type="caution">
    <text evidence="2">The sequence shown here is derived from an EMBL/GenBank/DDBJ whole genome shotgun (WGS) entry which is preliminary data.</text>
</comment>
<organism evidence="2 3">
    <name type="scientific">Streptococcus mitis</name>
    <dbReference type="NCBI Taxonomy" id="28037"/>
    <lineage>
        <taxon>Bacteria</taxon>
        <taxon>Bacillati</taxon>
        <taxon>Bacillota</taxon>
        <taxon>Bacilli</taxon>
        <taxon>Lactobacillales</taxon>
        <taxon>Streptococcaceae</taxon>
        <taxon>Streptococcus</taxon>
        <taxon>Streptococcus mitis group</taxon>
    </lineage>
</organism>
<dbReference type="EMBL" id="RJOA01000029">
    <property type="protein sequence ID" value="RSI95334.1"/>
    <property type="molecule type" value="Genomic_DNA"/>
</dbReference>
<protein>
    <submittedName>
        <fullName evidence="2">Uncharacterized protein</fullName>
    </submittedName>
</protein>
<dbReference type="AlphaFoldDB" id="A0A428DKR2"/>